<proteinExistence type="predicted"/>
<dbReference type="AlphaFoldDB" id="A0A830D143"/>
<dbReference type="EMBL" id="BMAC01000606">
    <property type="protein sequence ID" value="GFQ00062.1"/>
    <property type="molecule type" value="Genomic_DNA"/>
</dbReference>
<sequence>MYKDLGEMEVVFFSPEEETNIEKQFKEETAKDGGEFGEGGEDEGSRTDFHEPMVPTQCRRIGSTDPADVLLINQ</sequence>
<evidence type="ECO:0000256" key="1">
    <source>
        <dbReference type="SAM" id="MobiDB-lite"/>
    </source>
</evidence>
<keyword evidence="3" id="KW-1185">Reference proteome</keyword>
<evidence type="ECO:0000313" key="2">
    <source>
        <dbReference type="EMBL" id="GFQ00062.1"/>
    </source>
</evidence>
<organism evidence="2 3">
    <name type="scientific">Phtheirospermum japonicum</name>
    <dbReference type="NCBI Taxonomy" id="374723"/>
    <lineage>
        <taxon>Eukaryota</taxon>
        <taxon>Viridiplantae</taxon>
        <taxon>Streptophyta</taxon>
        <taxon>Embryophyta</taxon>
        <taxon>Tracheophyta</taxon>
        <taxon>Spermatophyta</taxon>
        <taxon>Magnoliopsida</taxon>
        <taxon>eudicotyledons</taxon>
        <taxon>Gunneridae</taxon>
        <taxon>Pentapetalae</taxon>
        <taxon>asterids</taxon>
        <taxon>lamiids</taxon>
        <taxon>Lamiales</taxon>
        <taxon>Orobanchaceae</taxon>
        <taxon>Orobanchaceae incertae sedis</taxon>
        <taxon>Phtheirospermum</taxon>
    </lineage>
</organism>
<dbReference type="Proteomes" id="UP000653305">
    <property type="component" value="Unassembled WGS sequence"/>
</dbReference>
<comment type="caution">
    <text evidence="2">The sequence shown here is derived from an EMBL/GenBank/DDBJ whole genome shotgun (WGS) entry which is preliminary data.</text>
</comment>
<gene>
    <name evidence="2" type="ORF">PHJA_002150200</name>
</gene>
<protein>
    <submittedName>
        <fullName evidence="2">Uncharacterized protein</fullName>
    </submittedName>
</protein>
<evidence type="ECO:0000313" key="3">
    <source>
        <dbReference type="Proteomes" id="UP000653305"/>
    </source>
</evidence>
<name>A0A830D143_9LAMI</name>
<accession>A0A830D143</accession>
<feature type="region of interest" description="Disordered" evidence="1">
    <location>
        <begin position="26"/>
        <end position="67"/>
    </location>
</feature>
<reference evidence="2" key="1">
    <citation type="submission" date="2020-07" db="EMBL/GenBank/DDBJ databases">
        <title>Ethylene signaling mediates host invasion by parasitic plants.</title>
        <authorList>
            <person name="Yoshida S."/>
        </authorList>
    </citation>
    <scope>NUCLEOTIDE SEQUENCE</scope>
    <source>
        <strain evidence="2">Okayama</strain>
    </source>
</reference>